<name>A0A087TCW4_STEMI</name>
<dbReference type="GO" id="GO:0000723">
    <property type="term" value="P:telomere maintenance"/>
    <property type="evidence" value="ECO:0007669"/>
    <property type="project" value="TreeGrafter"/>
</dbReference>
<organism evidence="2 3">
    <name type="scientific">Stegodyphus mimosarum</name>
    <name type="common">African social velvet spider</name>
    <dbReference type="NCBI Taxonomy" id="407821"/>
    <lineage>
        <taxon>Eukaryota</taxon>
        <taxon>Metazoa</taxon>
        <taxon>Ecdysozoa</taxon>
        <taxon>Arthropoda</taxon>
        <taxon>Chelicerata</taxon>
        <taxon>Arachnida</taxon>
        <taxon>Araneae</taxon>
        <taxon>Araneomorphae</taxon>
        <taxon>Entelegynae</taxon>
        <taxon>Eresoidea</taxon>
        <taxon>Eresidae</taxon>
        <taxon>Stegodyphus</taxon>
    </lineage>
</organism>
<dbReference type="GO" id="GO:0140445">
    <property type="term" value="C:chromosome, telomeric repeat region"/>
    <property type="evidence" value="ECO:0007669"/>
    <property type="project" value="TreeGrafter"/>
</dbReference>
<dbReference type="Proteomes" id="UP000054359">
    <property type="component" value="Unassembled WGS sequence"/>
</dbReference>
<sequence length="791" mass="87955">MLLEIWSYIASSILDTTEKTQEVNQGDKRDHDFSCMYDILLWPFESSFLVPAAQVPTSSAFKLWKNLFKAFIRCSSLVDTTLPNEACEIFCVRLKNMLKPELLQEAEFYESVCSYMQEVIECVDYASSGILNAHGLSDTLLMAKQKKPLGNLTSLVDVLVLLLEIFYSQYILPDEEQKQVPLLRRGPTSKLKGPLGLVKDFINNIKSASVIRFTIEKLAEPLSVFFSIVDKKKTSVDKQLELLWDVLTSTIERHYLGPYDSDFLATLSPILELSLCHSKRHIKEKSRKFWFATFGPVTSLQYPESLKISLNKAKLRLLPDQGLDSVNEFSVTNFSSSTQESDPIPNAPSAKIHFVKPASANDVKSPAKNSTTGTQSMKPTFVGSVSSAAKNSSTADTQKPTPRKANIEDLPDEIFVKIDPPAPCRQSARQRNSRKRKSYIPALYSELSQDMSQDTNTISSSAESHDACSSVEFLGSDPHLEYAKCTSEEKTIVDEADGEYNPEPDIKKRIIEISSNESEVNTITNNVIIINDTPNEGQEIKYSANDLKSHVGRSEKNSIALSDFELKSSLEKKKRKIEPDEVPASSSAKYRLSSRSCSENFSKVEVEVIGINDSEEIIPSSQNSSENESYMKLSVGDTVHKILLSVEKSSEKTSELFKDPVAPEGIINSTHQFLNSKQSNENKLKTECFEVINDCNGKESVSSLSGLALINENELPSSVEKPLETSTNKIEAHVKKGISESNSSVEMMASGKNVNDEPIFYNTRSMSKGQKSGSNNKNSKRLSKSNNTKLG</sequence>
<feature type="non-terminal residue" evidence="2">
    <location>
        <position position="791"/>
    </location>
</feature>
<dbReference type="AlphaFoldDB" id="A0A087TCW4"/>
<dbReference type="PANTHER" id="PTHR22928:SF3">
    <property type="entry name" value="TELOMERE-ASSOCIATED PROTEIN RIF1"/>
    <property type="match status" value="1"/>
</dbReference>
<evidence type="ECO:0000256" key="1">
    <source>
        <dbReference type="SAM" id="MobiDB-lite"/>
    </source>
</evidence>
<protein>
    <submittedName>
        <fullName evidence="2">Telomere-associated protein RIF1</fullName>
    </submittedName>
</protein>
<feature type="region of interest" description="Disordered" evidence="1">
    <location>
        <begin position="756"/>
        <end position="791"/>
    </location>
</feature>
<reference evidence="2 3" key="1">
    <citation type="submission" date="2013-11" db="EMBL/GenBank/DDBJ databases">
        <title>Genome sequencing of Stegodyphus mimosarum.</title>
        <authorList>
            <person name="Bechsgaard J."/>
        </authorList>
    </citation>
    <scope>NUCLEOTIDE SEQUENCE [LARGE SCALE GENOMIC DNA]</scope>
</reference>
<keyword evidence="3" id="KW-1185">Reference proteome</keyword>
<feature type="compositionally biased region" description="Low complexity" evidence="1">
    <location>
        <begin position="765"/>
        <end position="777"/>
    </location>
</feature>
<dbReference type="GO" id="GO:0005634">
    <property type="term" value="C:nucleus"/>
    <property type="evidence" value="ECO:0007669"/>
    <property type="project" value="TreeGrafter"/>
</dbReference>
<evidence type="ECO:0000313" key="2">
    <source>
        <dbReference type="EMBL" id="KFM62953.1"/>
    </source>
</evidence>
<dbReference type="OrthoDB" id="6437532at2759"/>
<gene>
    <name evidence="2" type="ORF">X975_06516</name>
</gene>
<proteinExistence type="predicted"/>
<dbReference type="PANTHER" id="PTHR22928">
    <property type="entry name" value="TELOMERE-ASSOCIATED PROTEIN RIF1"/>
    <property type="match status" value="1"/>
</dbReference>
<evidence type="ECO:0000313" key="3">
    <source>
        <dbReference type="Proteomes" id="UP000054359"/>
    </source>
</evidence>
<dbReference type="STRING" id="407821.A0A087TCW4"/>
<feature type="region of interest" description="Disordered" evidence="1">
    <location>
        <begin position="357"/>
        <end position="437"/>
    </location>
</feature>
<accession>A0A087TCW4</accession>
<feature type="compositionally biased region" description="Polar residues" evidence="1">
    <location>
        <begin position="367"/>
        <end position="400"/>
    </location>
</feature>
<dbReference type="EMBL" id="KK114637">
    <property type="protein sequence ID" value="KFM62953.1"/>
    <property type="molecule type" value="Genomic_DNA"/>
</dbReference>